<organism evidence="1 2">
    <name type="scientific">Pelobates cultripes</name>
    <name type="common">Western spadefoot toad</name>
    <dbReference type="NCBI Taxonomy" id="61616"/>
    <lineage>
        <taxon>Eukaryota</taxon>
        <taxon>Metazoa</taxon>
        <taxon>Chordata</taxon>
        <taxon>Craniata</taxon>
        <taxon>Vertebrata</taxon>
        <taxon>Euteleostomi</taxon>
        <taxon>Amphibia</taxon>
        <taxon>Batrachia</taxon>
        <taxon>Anura</taxon>
        <taxon>Pelobatoidea</taxon>
        <taxon>Pelobatidae</taxon>
        <taxon>Pelobates</taxon>
    </lineage>
</organism>
<protein>
    <submittedName>
        <fullName evidence="1">Uncharacterized protein</fullName>
    </submittedName>
</protein>
<accession>A0AAD1WHW8</accession>
<gene>
    <name evidence="1" type="ORF">PECUL_23A006949</name>
</gene>
<sequence>MSLPNVKLYYRAAVLAGLFPIHQRTSLPQWVSLEQHWLQTQDIQTTLWMLPHQRANTTKALPATLTTLKIWDNTRRLLCSCHPTPLSTPIKTLVQTIPDFNYRVWNRCGVFYIHSLLEKGELATFDQLKTKYTLPNTAYYSYLQLHSWWKTHVPRPISPTTTIFEKSIIADTPVVKPISTIYKLLQPHQGIKSLTCVRSWEKDLDQTLSEQTWLAAANATRGLTFCASHLETTRKLFYRWYMVPTRLATMDPQKSSTCWRCKQETGTFLHTWWNCTKLQPYWKEVILLIHQHTSIMIPNSPTSLLLFMLGTDYPKQIKYLILHILVAAQSLIAKNWLSTTNATMRELIRHISQIGKFESSISHIPPNKSWRHKVWENWELKHPT</sequence>
<dbReference type="AlphaFoldDB" id="A0AAD1WHW8"/>
<keyword evidence="2" id="KW-1185">Reference proteome</keyword>
<reference evidence="1" key="1">
    <citation type="submission" date="2022-03" db="EMBL/GenBank/DDBJ databases">
        <authorList>
            <person name="Alioto T."/>
            <person name="Alioto T."/>
            <person name="Gomez Garrido J."/>
        </authorList>
    </citation>
    <scope>NUCLEOTIDE SEQUENCE</scope>
</reference>
<evidence type="ECO:0000313" key="2">
    <source>
        <dbReference type="Proteomes" id="UP001295444"/>
    </source>
</evidence>
<name>A0AAD1WHW8_PELCU</name>
<proteinExistence type="predicted"/>
<evidence type="ECO:0000313" key="1">
    <source>
        <dbReference type="EMBL" id="CAH2306291.1"/>
    </source>
</evidence>
<dbReference type="Proteomes" id="UP001295444">
    <property type="component" value="Chromosome 07"/>
</dbReference>
<dbReference type="EMBL" id="OW240918">
    <property type="protein sequence ID" value="CAH2306291.1"/>
    <property type="molecule type" value="Genomic_DNA"/>
</dbReference>